<keyword evidence="2" id="KW-0472">Membrane</keyword>
<dbReference type="Proteomes" id="UP000000557">
    <property type="component" value="Chromosome"/>
</dbReference>
<dbReference type="STRING" id="251221.gene:10759957"/>
<sequence length="342" mass="36766">MARRALPRGGVDKPVVKKRIDEQLWFRAGTGLTATVGLGLLLNWAGPSLVKLPVAGQVFLQLCRVVNATCEDTGGGLQASSRPDPKPTDRLGVVPPPPPPPPEEHEADLAALQSDSQGNSLATAIAVDNLDGKQPLRGETNPIDRQDFYRFTLNGPSTVQVLADGTAAAAAILDASGKEILTAERGPAGVAIDRSLKAGTYYAWVRGSRRRVGTYNLMLTASAIDSRPGDDTLSTATHVGILGEAQNFKDWVGSADEEDFFRFELASESRLNLMLEGRVAHASLLDRNGERLERSDRTDFGDTLGRTLEAGVYYLHIERDSRKEGAYTLNLSASLEEADAES</sequence>
<dbReference type="Gene3D" id="2.60.120.380">
    <property type="match status" value="2"/>
</dbReference>
<protein>
    <submittedName>
        <fullName evidence="3">Gll2459 protein</fullName>
    </submittedName>
</protein>
<name>Q7NHS6_GLOVI</name>
<dbReference type="AlphaFoldDB" id="Q7NHS6"/>
<dbReference type="OrthoDB" id="7325981at2"/>
<evidence type="ECO:0000256" key="2">
    <source>
        <dbReference type="SAM" id="Phobius"/>
    </source>
</evidence>
<reference evidence="3 4" key="1">
    <citation type="journal article" date="2003" name="DNA Res.">
        <title>Complete genome structure of Gloeobacter violaceus PCC 7421, a cyanobacterium that lacks thylakoids.</title>
        <authorList>
            <person name="Nakamura Y."/>
            <person name="Kaneko T."/>
            <person name="Sato S."/>
            <person name="Mimuro M."/>
            <person name="Miyashita H."/>
            <person name="Tsuchiya T."/>
            <person name="Sasamoto S."/>
            <person name="Watanabe A."/>
            <person name="Kawashima K."/>
            <person name="Kishida Y."/>
            <person name="Kiyokawa C."/>
            <person name="Kohara M."/>
            <person name="Matsumoto M."/>
            <person name="Matsuno A."/>
            <person name="Nakazaki N."/>
            <person name="Shimpo S."/>
            <person name="Takeuchi C."/>
            <person name="Yamada M."/>
            <person name="Tabata S."/>
        </authorList>
    </citation>
    <scope>NUCLEOTIDE SEQUENCE [LARGE SCALE GENOMIC DNA]</scope>
    <source>
        <strain evidence="4">ATCC 29082 / PCC 7421</strain>
    </source>
</reference>
<dbReference type="HOGENOM" id="CLU_810762_0_0_3"/>
<evidence type="ECO:0000313" key="4">
    <source>
        <dbReference type="Proteomes" id="UP000000557"/>
    </source>
</evidence>
<keyword evidence="2" id="KW-1133">Transmembrane helix</keyword>
<organism evidence="3 4">
    <name type="scientific">Gloeobacter violaceus (strain ATCC 29082 / PCC 7421)</name>
    <dbReference type="NCBI Taxonomy" id="251221"/>
    <lineage>
        <taxon>Bacteria</taxon>
        <taxon>Bacillati</taxon>
        <taxon>Cyanobacteriota</taxon>
        <taxon>Cyanophyceae</taxon>
        <taxon>Gloeobacterales</taxon>
        <taxon>Gloeobacteraceae</taxon>
        <taxon>Gloeobacter</taxon>
    </lineage>
</organism>
<reference evidence="3 4" key="2">
    <citation type="journal article" date="2003" name="DNA Res.">
        <title>Complete genome structure of Gloeobacter violaceus PCC 7421, a cyanobacterium that lacks thylakoids (supplement).</title>
        <authorList>
            <person name="Nakamura Y."/>
            <person name="Kaneko T."/>
            <person name="Sato S."/>
            <person name="Mimuro M."/>
            <person name="Miyashita H."/>
            <person name="Tsuchiya T."/>
            <person name="Sasamoto S."/>
            <person name="Watanabe A."/>
            <person name="Kawashima K."/>
            <person name="Kishida Y."/>
            <person name="Kiyokawa C."/>
            <person name="Kohara M."/>
            <person name="Matsumoto M."/>
            <person name="Matsuno A."/>
            <person name="Nakazaki N."/>
            <person name="Shimpo S."/>
            <person name="Takeuchi C."/>
            <person name="Yamada M."/>
            <person name="Tabata S."/>
        </authorList>
    </citation>
    <scope>NUCLEOTIDE SEQUENCE [LARGE SCALE GENOMIC DNA]</scope>
    <source>
        <strain evidence="4">ATCC 29082 / PCC 7421</strain>
    </source>
</reference>
<evidence type="ECO:0000313" key="3">
    <source>
        <dbReference type="EMBL" id="BAC90400.1"/>
    </source>
</evidence>
<feature type="transmembrane region" description="Helical" evidence="2">
    <location>
        <begin position="24"/>
        <end position="45"/>
    </location>
</feature>
<dbReference type="KEGG" id="gvi:gll2459"/>
<dbReference type="SUPFAM" id="SSF89260">
    <property type="entry name" value="Collagen-binding domain"/>
    <property type="match status" value="2"/>
</dbReference>
<dbReference type="InParanoid" id="Q7NHS6"/>
<dbReference type="EnsemblBacteria" id="BAC90400">
    <property type="protein sequence ID" value="BAC90400"/>
    <property type="gene ID" value="BAC90400"/>
</dbReference>
<keyword evidence="2" id="KW-0812">Transmembrane</keyword>
<evidence type="ECO:0000256" key="1">
    <source>
        <dbReference type="SAM" id="MobiDB-lite"/>
    </source>
</evidence>
<keyword evidence="4" id="KW-1185">Reference proteome</keyword>
<gene>
    <name evidence="3" type="ordered locus">gll2459</name>
</gene>
<accession>Q7NHS6</accession>
<dbReference type="PhylomeDB" id="Q7NHS6"/>
<proteinExistence type="predicted"/>
<dbReference type="eggNOG" id="COG4932">
    <property type="taxonomic scope" value="Bacteria"/>
</dbReference>
<dbReference type="EMBL" id="BA000045">
    <property type="protein sequence ID" value="BAC90400.1"/>
    <property type="molecule type" value="Genomic_DNA"/>
</dbReference>
<feature type="region of interest" description="Disordered" evidence="1">
    <location>
        <begin position="73"/>
        <end position="106"/>
    </location>
</feature>